<organism evidence="3 4">
    <name type="scientific">Candidatus Curtissbacteria bacterium RIFOXYA1_FULL_41_14</name>
    <dbReference type="NCBI Taxonomy" id="1797737"/>
    <lineage>
        <taxon>Bacteria</taxon>
        <taxon>Candidatus Curtissiibacteriota</taxon>
    </lineage>
</organism>
<evidence type="ECO:0000256" key="1">
    <source>
        <dbReference type="SAM" id="Coils"/>
    </source>
</evidence>
<evidence type="ECO:0000313" key="4">
    <source>
        <dbReference type="Proteomes" id="UP000176751"/>
    </source>
</evidence>
<dbReference type="InterPro" id="IPR035940">
    <property type="entry name" value="CAP_sf"/>
</dbReference>
<comment type="caution">
    <text evidence="3">The sequence shown here is derived from an EMBL/GenBank/DDBJ whole genome shotgun (WGS) entry which is preliminary data.</text>
</comment>
<evidence type="ECO:0000259" key="2">
    <source>
        <dbReference type="Pfam" id="PF00188"/>
    </source>
</evidence>
<gene>
    <name evidence="3" type="ORF">A2196_02305</name>
</gene>
<reference evidence="3 4" key="1">
    <citation type="journal article" date="2016" name="Nat. Commun.">
        <title>Thousands of microbial genomes shed light on interconnected biogeochemical processes in an aquifer system.</title>
        <authorList>
            <person name="Anantharaman K."/>
            <person name="Brown C.T."/>
            <person name="Hug L.A."/>
            <person name="Sharon I."/>
            <person name="Castelle C.J."/>
            <person name="Probst A.J."/>
            <person name="Thomas B.C."/>
            <person name="Singh A."/>
            <person name="Wilkins M.J."/>
            <person name="Karaoz U."/>
            <person name="Brodie E.L."/>
            <person name="Williams K.H."/>
            <person name="Hubbard S.S."/>
            <person name="Banfield J.F."/>
        </authorList>
    </citation>
    <scope>NUCLEOTIDE SEQUENCE [LARGE SCALE GENOMIC DNA]</scope>
</reference>
<dbReference type="CDD" id="cd05379">
    <property type="entry name" value="CAP_bacterial"/>
    <property type="match status" value="1"/>
</dbReference>
<dbReference type="SUPFAM" id="SSF55797">
    <property type="entry name" value="PR-1-like"/>
    <property type="match status" value="1"/>
</dbReference>
<dbReference type="Gene3D" id="3.40.33.10">
    <property type="entry name" value="CAP"/>
    <property type="match status" value="1"/>
</dbReference>
<feature type="coiled-coil region" evidence="1">
    <location>
        <begin position="217"/>
        <end position="282"/>
    </location>
</feature>
<dbReference type="PANTHER" id="PTHR31157">
    <property type="entry name" value="SCP DOMAIN-CONTAINING PROTEIN"/>
    <property type="match status" value="1"/>
</dbReference>
<dbReference type="AlphaFoldDB" id="A0A1F5HCD6"/>
<dbReference type="InterPro" id="IPR014044">
    <property type="entry name" value="CAP_dom"/>
</dbReference>
<sequence length="292" mass="33220">MKKVVILILLLIVVGAVLGRGQIEDFYQRFFGTLPKIEKAVEDKIQEVKKEVNAPPPLQAKDESPQAFLTTEGVIKFTNIQREKNGLPLIAENSLLDGSAQKKVQDMFAKQYFEHISPQGLDVSDLAEDAGYKFIEIGENLALGNFLNDEALVQAWMDSPGHRENILNSNYREIGVAVLKGTYQGKTTWMAVQHFGRPLSDCPQIDTTLKQQIENNKVLLDRMITELDAKKKELEQTNRKDSEYNQKVNEYNKLAEEYNKLAQETKQLLEDYNNQINNFNKCVLYSLAEHPA</sequence>
<accession>A0A1F5HCD6</accession>
<dbReference type="Pfam" id="PF00188">
    <property type="entry name" value="CAP"/>
    <property type="match status" value="1"/>
</dbReference>
<keyword evidence="1" id="KW-0175">Coiled coil</keyword>
<dbReference type="PANTHER" id="PTHR31157:SF1">
    <property type="entry name" value="SCP DOMAIN-CONTAINING PROTEIN"/>
    <property type="match status" value="1"/>
</dbReference>
<name>A0A1F5HCD6_9BACT</name>
<dbReference type="EMBL" id="MFCA01000025">
    <property type="protein sequence ID" value="OGE01695.1"/>
    <property type="molecule type" value="Genomic_DNA"/>
</dbReference>
<proteinExistence type="predicted"/>
<evidence type="ECO:0000313" key="3">
    <source>
        <dbReference type="EMBL" id="OGE01695.1"/>
    </source>
</evidence>
<feature type="domain" description="SCP" evidence="2">
    <location>
        <begin position="78"/>
        <end position="193"/>
    </location>
</feature>
<protein>
    <recommendedName>
        <fullName evidence="2">SCP domain-containing protein</fullName>
    </recommendedName>
</protein>
<dbReference type="Proteomes" id="UP000176751">
    <property type="component" value="Unassembled WGS sequence"/>
</dbReference>
<dbReference type="STRING" id="1797737.A2196_02305"/>